<evidence type="ECO:0000256" key="3">
    <source>
        <dbReference type="SAM" id="MobiDB-lite"/>
    </source>
</evidence>
<proteinExistence type="evidence at transcript level"/>
<feature type="coiled-coil region" evidence="2">
    <location>
        <begin position="85"/>
        <end position="182"/>
    </location>
</feature>
<evidence type="ECO:0000256" key="2">
    <source>
        <dbReference type="SAM" id="Coils"/>
    </source>
</evidence>
<dbReference type="SUPFAM" id="SSF57850">
    <property type="entry name" value="RING/U-box"/>
    <property type="match status" value="1"/>
</dbReference>
<evidence type="ECO:0000256" key="1">
    <source>
        <dbReference type="PROSITE-ProRule" id="PRU00175"/>
    </source>
</evidence>
<dbReference type="Gene3D" id="3.30.40.10">
    <property type="entry name" value="Zinc/RING finger domain, C3HC4 (zinc finger)"/>
    <property type="match status" value="1"/>
</dbReference>
<dbReference type="AlphaFoldDB" id="S6C888"/>
<dbReference type="InterPro" id="IPR001841">
    <property type="entry name" value="Znf_RING"/>
</dbReference>
<dbReference type="GO" id="GO:0061630">
    <property type="term" value="F:ubiquitin protein ligase activity"/>
    <property type="evidence" value="ECO:0007669"/>
    <property type="project" value="TreeGrafter"/>
</dbReference>
<dbReference type="EMBL" id="AK440891">
    <property type="protein sequence ID" value="BAN64685.1"/>
    <property type="molecule type" value="mRNA"/>
</dbReference>
<keyword evidence="1" id="KW-0863">Zinc-finger</keyword>
<reference evidence="5" key="1">
    <citation type="journal article" date="2014" name="BMC Genomics">
        <title>The Babesia bovis gene and promoter model: an update from full-length EST analysis.</title>
        <authorList>
            <person name="Yamagishi J."/>
            <person name="Wakaguri H."/>
            <person name="Yokoyama N."/>
            <person name="Yamashita R."/>
            <person name="Suzuki Y."/>
            <person name="Xuan X."/>
            <person name="Igarashi I."/>
        </authorList>
    </citation>
    <scope>NUCLEOTIDE SEQUENCE</scope>
    <source>
        <strain evidence="5">Texas</strain>
    </source>
</reference>
<dbReference type="GO" id="GO:0090734">
    <property type="term" value="C:site of DNA damage"/>
    <property type="evidence" value="ECO:0007669"/>
    <property type="project" value="TreeGrafter"/>
</dbReference>
<dbReference type="GO" id="GO:0008270">
    <property type="term" value="F:zinc ion binding"/>
    <property type="evidence" value="ECO:0007669"/>
    <property type="project" value="UniProtKB-KW"/>
</dbReference>
<dbReference type="InterPro" id="IPR052639">
    <property type="entry name" value="TRAIP_ubiq-protein_ligase"/>
</dbReference>
<sequence length="342" mass="38885">MVQFDVPSCSVCYEYLTSDLCAITTCGHVYHKQCITQWTKKSYVPLAKCPLCRCKILANGIVELKLECGEIRGNINHSDAGHAESEEISREIEDLKHKLAQAASDNLDIRGRFVDLQNENTSLGESLIIERDKNEILQNKNEELALEVAANNTTIAKLTEALAKHKSRLKKLEDVNNYLKAEDVSVDGFSSYLKTLTPNEKMTMLTNRVSELQGINNTLTQLRDFWQKKCDKLNRDYMILQREYKTLMKRQAVTQQYGPDPLNDSTNSDSNNKETEMDAFGSRKVKRVINFGLKSASDKPLQSTRVLVHRTPPSNFLMDLTPMFSEAPKVKPQKISDFFKSH</sequence>
<dbReference type="PANTHER" id="PTHR46569:SF1">
    <property type="entry name" value="E3 UBIQUITIN-PROTEIN LIGASE RFWD3-RELATED"/>
    <property type="match status" value="1"/>
</dbReference>
<accession>S6C888</accession>
<dbReference type="GO" id="GO:0031297">
    <property type="term" value="P:replication fork processing"/>
    <property type="evidence" value="ECO:0007669"/>
    <property type="project" value="TreeGrafter"/>
</dbReference>
<dbReference type="InterPro" id="IPR013083">
    <property type="entry name" value="Znf_RING/FYVE/PHD"/>
</dbReference>
<evidence type="ECO:0000259" key="4">
    <source>
        <dbReference type="PROSITE" id="PS50089"/>
    </source>
</evidence>
<dbReference type="GO" id="GO:0016567">
    <property type="term" value="P:protein ubiquitination"/>
    <property type="evidence" value="ECO:0007669"/>
    <property type="project" value="TreeGrafter"/>
</dbReference>
<dbReference type="Pfam" id="PF13639">
    <property type="entry name" value="zf-RING_2"/>
    <property type="match status" value="1"/>
</dbReference>
<keyword evidence="1" id="KW-0479">Metal-binding</keyword>
<organism evidence="5">
    <name type="scientific">Babesia bovis</name>
    <dbReference type="NCBI Taxonomy" id="5865"/>
    <lineage>
        <taxon>Eukaryota</taxon>
        <taxon>Sar</taxon>
        <taxon>Alveolata</taxon>
        <taxon>Apicomplexa</taxon>
        <taxon>Aconoidasida</taxon>
        <taxon>Piroplasmida</taxon>
        <taxon>Babesiidae</taxon>
        <taxon>Babesia</taxon>
    </lineage>
</organism>
<feature type="coiled-coil region" evidence="2">
    <location>
        <begin position="223"/>
        <end position="250"/>
    </location>
</feature>
<dbReference type="VEuPathDB" id="PiroplasmaDB:BBOV_II004405"/>
<dbReference type="PROSITE" id="PS50089">
    <property type="entry name" value="ZF_RING_2"/>
    <property type="match status" value="1"/>
</dbReference>
<dbReference type="GO" id="GO:0005634">
    <property type="term" value="C:nucleus"/>
    <property type="evidence" value="ECO:0007669"/>
    <property type="project" value="TreeGrafter"/>
</dbReference>
<name>S6C888_BABBO</name>
<feature type="domain" description="RING-type" evidence="4">
    <location>
        <begin position="9"/>
        <end position="53"/>
    </location>
</feature>
<protein>
    <submittedName>
        <fullName evidence="5">Ring finger domain containing protein</fullName>
    </submittedName>
</protein>
<feature type="region of interest" description="Disordered" evidence="3">
    <location>
        <begin position="255"/>
        <end position="279"/>
    </location>
</feature>
<feature type="compositionally biased region" description="Polar residues" evidence="3">
    <location>
        <begin position="255"/>
        <end position="270"/>
    </location>
</feature>
<keyword evidence="2" id="KW-0175">Coiled coil</keyword>
<dbReference type="PANTHER" id="PTHR46569">
    <property type="entry name" value="E3 UBIQUITIN-PROTEIN LIGASE TRAIP"/>
    <property type="match status" value="1"/>
</dbReference>
<dbReference type="SMART" id="SM00184">
    <property type="entry name" value="RING"/>
    <property type="match status" value="1"/>
</dbReference>
<keyword evidence="1" id="KW-0862">Zinc</keyword>
<evidence type="ECO:0000313" key="5">
    <source>
        <dbReference type="EMBL" id="BAN64685.1"/>
    </source>
</evidence>